<sequence>MTGWEFALLLVAWAVGGASPGPATLAIAGTSMERGRPAGLAVAAGIVCGSASWGVAAALGMSALMLANAWLVELLRYVGAAYLIYLGAKAIRSSMTDKPLARVQAKRGDLRALYVKGLLLHLTNPKAIFGWGAIFAIAVPPGSDPAVIWESFAALLAVSNIVFFGYALLFSTGAFVRGYQRMRRWFELGFGVMFGFAGFKILTTRLG</sequence>
<dbReference type="RefSeq" id="WP_107845408.1">
    <property type="nucleotide sequence ID" value="NZ_QBKS01000001.1"/>
</dbReference>
<dbReference type="GO" id="GO:0005886">
    <property type="term" value="C:plasma membrane"/>
    <property type="evidence" value="ECO:0007669"/>
    <property type="project" value="UniProtKB-SubCell"/>
</dbReference>
<evidence type="ECO:0000256" key="5">
    <source>
        <dbReference type="ARBA" id="ARBA00023136"/>
    </source>
</evidence>
<evidence type="ECO:0000313" key="8">
    <source>
        <dbReference type="Proteomes" id="UP000243978"/>
    </source>
</evidence>
<name>A0A2T6BMJ3_9RHOB</name>
<reference evidence="7 8" key="1">
    <citation type="submission" date="2018-04" db="EMBL/GenBank/DDBJ databases">
        <title>Genomic Encyclopedia of Archaeal and Bacterial Type Strains, Phase II (KMG-II): from individual species to whole genera.</title>
        <authorList>
            <person name="Goeker M."/>
        </authorList>
    </citation>
    <scope>NUCLEOTIDE SEQUENCE [LARGE SCALE GENOMIC DNA]</scope>
    <source>
        <strain evidence="7 8">DSM 100977</strain>
    </source>
</reference>
<keyword evidence="8" id="KW-1185">Reference proteome</keyword>
<keyword evidence="3 6" id="KW-0812">Transmembrane</keyword>
<dbReference type="EMBL" id="QBKS01000001">
    <property type="protein sequence ID" value="PTX57300.1"/>
    <property type="molecule type" value="Genomic_DNA"/>
</dbReference>
<evidence type="ECO:0000256" key="3">
    <source>
        <dbReference type="ARBA" id="ARBA00022692"/>
    </source>
</evidence>
<accession>A0A2T6BMJ3</accession>
<dbReference type="PANTHER" id="PTHR30086:SF20">
    <property type="entry name" value="ARGININE EXPORTER PROTEIN ARGO-RELATED"/>
    <property type="match status" value="1"/>
</dbReference>
<evidence type="ECO:0000256" key="6">
    <source>
        <dbReference type="SAM" id="Phobius"/>
    </source>
</evidence>
<feature type="transmembrane region" description="Helical" evidence="6">
    <location>
        <begin position="74"/>
        <end position="92"/>
    </location>
</feature>
<dbReference type="OrthoDB" id="7659099at2"/>
<feature type="transmembrane region" description="Helical" evidence="6">
    <location>
        <begin position="151"/>
        <end position="176"/>
    </location>
</feature>
<evidence type="ECO:0000256" key="1">
    <source>
        <dbReference type="ARBA" id="ARBA00004651"/>
    </source>
</evidence>
<evidence type="ECO:0000313" key="7">
    <source>
        <dbReference type="EMBL" id="PTX57300.1"/>
    </source>
</evidence>
<feature type="transmembrane region" description="Helical" evidence="6">
    <location>
        <begin position="6"/>
        <end position="28"/>
    </location>
</feature>
<feature type="transmembrane region" description="Helical" evidence="6">
    <location>
        <begin position="113"/>
        <end position="139"/>
    </location>
</feature>
<dbReference type="AlphaFoldDB" id="A0A2T6BMJ3"/>
<dbReference type="Pfam" id="PF01810">
    <property type="entry name" value="LysE"/>
    <property type="match status" value="1"/>
</dbReference>
<keyword evidence="4 6" id="KW-1133">Transmembrane helix</keyword>
<evidence type="ECO:0000256" key="2">
    <source>
        <dbReference type="ARBA" id="ARBA00022475"/>
    </source>
</evidence>
<feature type="transmembrane region" description="Helical" evidence="6">
    <location>
        <begin position="40"/>
        <end position="68"/>
    </location>
</feature>
<dbReference type="PANTHER" id="PTHR30086">
    <property type="entry name" value="ARGININE EXPORTER PROTEIN ARGO"/>
    <property type="match status" value="1"/>
</dbReference>
<keyword evidence="2" id="KW-1003">Cell membrane</keyword>
<evidence type="ECO:0000256" key="4">
    <source>
        <dbReference type="ARBA" id="ARBA00022989"/>
    </source>
</evidence>
<dbReference type="GO" id="GO:0015171">
    <property type="term" value="F:amino acid transmembrane transporter activity"/>
    <property type="evidence" value="ECO:0007669"/>
    <property type="project" value="TreeGrafter"/>
</dbReference>
<dbReference type="Proteomes" id="UP000243978">
    <property type="component" value="Unassembled WGS sequence"/>
</dbReference>
<comment type="subcellular location">
    <subcellularLocation>
        <location evidence="1">Cell membrane</location>
        <topology evidence="1">Multi-pass membrane protein</topology>
    </subcellularLocation>
</comment>
<organism evidence="7 8">
    <name type="scientific">Litoreibacter ponti</name>
    <dbReference type="NCBI Taxonomy" id="1510457"/>
    <lineage>
        <taxon>Bacteria</taxon>
        <taxon>Pseudomonadati</taxon>
        <taxon>Pseudomonadota</taxon>
        <taxon>Alphaproteobacteria</taxon>
        <taxon>Rhodobacterales</taxon>
        <taxon>Roseobacteraceae</taxon>
        <taxon>Litoreibacter</taxon>
    </lineage>
</organism>
<proteinExistence type="predicted"/>
<comment type="caution">
    <text evidence="7">The sequence shown here is derived from an EMBL/GenBank/DDBJ whole genome shotgun (WGS) entry which is preliminary data.</text>
</comment>
<protein>
    <submittedName>
        <fullName evidence="7">Threonine/homoserine/homoserine lactone efflux protein</fullName>
    </submittedName>
</protein>
<keyword evidence="5 6" id="KW-0472">Membrane</keyword>
<dbReference type="InterPro" id="IPR001123">
    <property type="entry name" value="LeuE-type"/>
</dbReference>
<gene>
    <name evidence="7" type="ORF">C8N43_1967</name>
</gene>